<feature type="binding site" evidence="14">
    <location>
        <position position="301"/>
    </location>
    <ligand>
        <name>Mn(2+)</name>
        <dbReference type="ChEBI" id="CHEBI:29035"/>
        <label>2</label>
    </ligand>
</feature>
<evidence type="ECO:0000256" key="12">
    <source>
        <dbReference type="ARBA" id="ARBA00023211"/>
    </source>
</evidence>
<dbReference type="InterPro" id="IPR058047">
    <property type="entry name" value="CPSase_preATP-grasp"/>
</dbReference>
<keyword evidence="11 14" id="KW-0665">Pyrimidine biosynthesis</keyword>
<feature type="binding site" evidence="14">
    <location>
        <position position="833"/>
    </location>
    <ligand>
        <name>Mg(2+)</name>
        <dbReference type="ChEBI" id="CHEBI:18420"/>
        <label>3</label>
    </ligand>
</feature>
<dbReference type="PROSITE" id="PS51855">
    <property type="entry name" value="MGS"/>
    <property type="match status" value="1"/>
</dbReference>
<feature type="domain" description="ATP-grasp" evidence="15">
    <location>
        <begin position="683"/>
        <end position="874"/>
    </location>
</feature>
<evidence type="ECO:0000256" key="2">
    <source>
        <dbReference type="ARBA" id="ARBA00009799"/>
    </source>
</evidence>
<dbReference type="EC" id="6.3.5.5" evidence="14"/>
<dbReference type="Gene3D" id="3.40.50.1380">
    <property type="entry name" value="Methylglyoxal synthase-like domain"/>
    <property type="match status" value="1"/>
</dbReference>
<feature type="binding site" evidence="14">
    <location>
        <position position="847"/>
    </location>
    <ligand>
        <name>Mn(2+)</name>
        <dbReference type="ChEBI" id="CHEBI:29035"/>
        <label>4</label>
    </ligand>
</feature>
<evidence type="ECO:0000313" key="18">
    <source>
        <dbReference type="Proteomes" id="UP001194469"/>
    </source>
</evidence>
<dbReference type="InterPro" id="IPR011607">
    <property type="entry name" value="MGS-like_dom"/>
</dbReference>
<sequence length="1078" mass="118062">MPKRTDLKRIMVIGSGPIVIGQACEFDYSGTQAVKALKEEGYEVVLVNSNPATIMTDPGLADRTYIEPIEPETVAAIIRKERPDALLPTLGGQTGLNTALALAAMGVLEECGVELIGANKQVIEKAESRELFREAMANIGLKVPASGIARTMEDVRRLGTEMPFPLIIRPAFTMGGTGGGIAYNMEDLEEIAARGLAASIKHEVMIEQSVLGWKEFEMEVMRDKADNCVIICSIENFDAMGVHTGDSITVAPAQTLTDVEYQMMRDASIAIMREIGVETGGSNVQFGINPQNGDMVVIEMNPRVSRSSALASKATGFPIAKIAAKLAVGYTLDEIPNDITRETMASFEPSIDYCVTKIPRFTFEKFPGAKDELTTSMKSVGEAMSIGRTFKESLQKGLRSLEVGAPGLGSAFRCKGPEREEIMRKLRTPNSRRIFYVRHAMLDGMTVEEIHEATAIDPWFLRQMKDLVDMEAELRDFALGNAMTVDNAELVALMRRAKEYGFSDRQLAEMWKRPESDVRTLRKQMGIAPTYYLVDTCASEFEAYTPYYYSTYETGHEVAVEDRKKVIILGGGPNRIGQGIEFDYCCCHASFALKEMGVQAIMVNSNPETVSTDYDTSDRLYFEPLTYEDVMNIIEAEKPDGVVVQFGGQTPLNLAVPLMRAGVPILGTSPDSIDRAEDRERFQALLQKLGLRQPANATVMSLPEARSAAARIGYPTVVRPSYVLGGRAMEIVYDEEQLAEYFANSVGEKPKHPILIDKFLESAIEVDVDALSDGTDVYVAGIMEHIEEAGIHSGDSACVIPPHTLPEAIVNEIARQTVELARELRVVGLMNIQFAVKDGLIYILEVNPRASRTAPFVSKATAVPLPRLATQIMLGATLKELDPWSMRRTGYFSVKESVFPFNRFPGVDILLGPEMRSTGEVMGIASSFEEAYLKGQLAGGQRLPESGKIFISVNDRDKLLITEVASMFADLGFEVLATSGTARLLREGGVPATSVHKVYEGRPNIVDFIKNGDIALVLNTASGKRTVQDSKSIRQATLMYGVPYSTTVSGAKAIAQAIRASRCCGVNVKSLQEYYGTN</sequence>
<feature type="binding site" evidence="14">
    <location>
        <position position="285"/>
    </location>
    <ligand>
        <name>ATP</name>
        <dbReference type="ChEBI" id="CHEBI:30616"/>
        <label>1</label>
    </ligand>
</feature>
<protein>
    <recommendedName>
        <fullName evidence="14">Carbamoyl phosphate synthase large chain</fullName>
        <ecNumber evidence="14">6.3.4.16</ecNumber>
        <ecNumber evidence="14">6.3.5.5</ecNumber>
    </recommendedName>
    <alternativeName>
        <fullName evidence="14">Carbamoyl phosphate synthetase ammonia chain</fullName>
    </alternativeName>
</protein>
<dbReference type="PROSITE" id="PS00867">
    <property type="entry name" value="CPSASE_2"/>
    <property type="match status" value="2"/>
</dbReference>
<feature type="binding site" evidence="14">
    <location>
        <position position="299"/>
    </location>
    <ligand>
        <name>Mg(2+)</name>
        <dbReference type="ChEBI" id="CHEBI:18420"/>
        <label>1</label>
    </ligand>
</feature>
<dbReference type="PANTHER" id="PTHR11405:SF53">
    <property type="entry name" value="CARBAMOYL-PHOSPHATE SYNTHASE [AMMONIA], MITOCHONDRIAL"/>
    <property type="match status" value="1"/>
</dbReference>
<feature type="binding site" evidence="14">
    <location>
        <position position="301"/>
    </location>
    <ligand>
        <name>Mg(2+)</name>
        <dbReference type="ChEBI" id="CHEBI:18420"/>
        <label>2</label>
    </ligand>
</feature>
<comment type="catalytic activity">
    <reaction evidence="14">
        <text>hydrogencarbonate + L-glutamine + 2 ATP + H2O = carbamoyl phosphate + L-glutamate + 2 ADP + phosphate + 2 H(+)</text>
        <dbReference type="Rhea" id="RHEA:18633"/>
        <dbReference type="ChEBI" id="CHEBI:15377"/>
        <dbReference type="ChEBI" id="CHEBI:15378"/>
        <dbReference type="ChEBI" id="CHEBI:17544"/>
        <dbReference type="ChEBI" id="CHEBI:29985"/>
        <dbReference type="ChEBI" id="CHEBI:30616"/>
        <dbReference type="ChEBI" id="CHEBI:43474"/>
        <dbReference type="ChEBI" id="CHEBI:58228"/>
        <dbReference type="ChEBI" id="CHEBI:58359"/>
        <dbReference type="ChEBI" id="CHEBI:456216"/>
        <dbReference type="EC" id="6.3.5.5"/>
    </reaction>
</comment>
<dbReference type="PROSITE" id="PS00866">
    <property type="entry name" value="CPSASE_1"/>
    <property type="match status" value="1"/>
</dbReference>
<evidence type="ECO:0000313" key="17">
    <source>
        <dbReference type="EMBL" id="MBG3876496.1"/>
    </source>
</evidence>
<feature type="binding site" evidence="14">
    <location>
        <position position="790"/>
    </location>
    <ligand>
        <name>ATP</name>
        <dbReference type="ChEBI" id="CHEBI:30616"/>
        <label>2</label>
    </ligand>
</feature>
<dbReference type="SUPFAM" id="SSF52335">
    <property type="entry name" value="Methylglyoxal synthase-like"/>
    <property type="match status" value="1"/>
</dbReference>
<evidence type="ECO:0000256" key="8">
    <source>
        <dbReference type="ARBA" id="ARBA00022741"/>
    </source>
</evidence>
<feature type="binding site" evidence="14">
    <location>
        <position position="847"/>
    </location>
    <ligand>
        <name>Mg(2+)</name>
        <dbReference type="ChEBI" id="CHEBI:18420"/>
        <label>4</label>
    </ligand>
</feature>
<dbReference type="SUPFAM" id="SSF52440">
    <property type="entry name" value="PreATP-grasp domain"/>
    <property type="match status" value="2"/>
</dbReference>
<feature type="binding site" evidence="14">
    <location>
        <position position="299"/>
    </location>
    <ligand>
        <name>Mn(2+)</name>
        <dbReference type="ChEBI" id="CHEBI:29035"/>
        <label>1</label>
    </ligand>
</feature>
<dbReference type="Gene3D" id="3.30.1490.20">
    <property type="entry name" value="ATP-grasp fold, A domain"/>
    <property type="match status" value="1"/>
</dbReference>
<comment type="cofactor">
    <cofactor evidence="14">
        <name>Mg(2+)</name>
        <dbReference type="ChEBI" id="CHEBI:18420"/>
    </cofactor>
    <cofactor evidence="14">
        <name>Mn(2+)</name>
        <dbReference type="ChEBI" id="CHEBI:29035"/>
    </cofactor>
    <text evidence="14">Binds 4 Mg(2+) or Mn(2+) ions per subunit.</text>
</comment>
<dbReference type="SUPFAM" id="SSF48108">
    <property type="entry name" value="Carbamoyl phosphate synthetase, large subunit connection domain"/>
    <property type="match status" value="1"/>
</dbReference>
<evidence type="ECO:0000256" key="7">
    <source>
        <dbReference type="ARBA" id="ARBA00022737"/>
    </source>
</evidence>
<feature type="binding site" evidence="14">
    <location>
        <position position="242"/>
    </location>
    <ligand>
        <name>ATP</name>
        <dbReference type="ChEBI" id="CHEBI:30616"/>
        <label>1</label>
    </ligand>
</feature>
<dbReference type="Pfam" id="PF25596">
    <property type="entry name" value="CPSase_L_D1"/>
    <property type="match status" value="2"/>
</dbReference>
<dbReference type="Pfam" id="PF02142">
    <property type="entry name" value="MGS"/>
    <property type="match status" value="1"/>
</dbReference>
<feature type="binding site" evidence="14">
    <location>
        <position position="791"/>
    </location>
    <ligand>
        <name>ATP</name>
        <dbReference type="ChEBI" id="CHEBI:30616"/>
        <label>2</label>
    </ligand>
</feature>
<dbReference type="InterPro" id="IPR011761">
    <property type="entry name" value="ATP-grasp"/>
</dbReference>
<feature type="domain" description="ATP-grasp" evidence="15">
    <location>
        <begin position="133"/>
        <end position="328"/>
    </location>
</feature>
<keyword evidence="12" id="KW-0464">Manganese</keyword>
<dbReference type="InterPro" id="IPR033937">
    <property type="entry name" value="MGS_CPS_CarB"/>
</dbReference>
<feature type="binding site" evidence="14">
    <location>
        <position position="760"/>
    </location>
    <ligand>
        <name>ATP</name>
        <dbReference type="ChEBI" id="CHEBI:30616"/>
        <label>2</label>
    </ligand>
</feature>
<keyword evidence="7 14" id="KW-0677">Repeat</keyword>
<dbReference type="InterPro" id="IPR036914">
    <property type="entry name" value="MGS-like_dom_sf"/>
</dbReference>
<feature type="binding site" evidence="14">
    <location>
        <position position="241"/>
    </location>
    <ligand>
        <name>ATP</name>
        <dbReference type="ChEBI" id="CHEBI:30616"/>
        <label>1</label>
    </ligand>
</feature>
<dbReference type="SMART" id="SM00851">
    <property type="entry name" value="MGS"/>
    <property type="match status" value="1"/>
</dbReference>
<evidence type="ECO:0000256" key="13">
    <source>
        <dbReference type="ARBA" id="ARBA00047359"/>
    </source>
</evidence>
<dbReference type="NCBIfam" id="NF009455">
    <property type="entry name" value="PRK12815.1"/>
    <property type="match status" value="1"/>
</dbReference>
<comment type="caution">
    <text evidence="17">The sequence shown here is derived from an EMBL/GenBank/DDBJ whole genome shotgun (WGS) entry which is preliminary data.</text>
</comment>
<dbReference type="PANTHER" id="PTHR11405">
    <property type="entry name" value="CARBAMOYLTRANSFERASE FAMILY MEMBER"/>
    <property type="match status" value="1"/>
</dbReference>
<accession>A0ABS0J3F2</accession>
<dbReference type="InterPro" id="IPR013815">
    <property type="entry name" value="ATP_grasp_subdomain_1"/>
</dbReference>
<comment type="pathway">
    <text evidence="14">Pyrimidine metabolism; UMP biosynthesis via de novo pathway; (S)-dihydroorotate from bicarbonate: step 1/3.</text>
</comment>
<gene>
    <name evidence="14 17" type="primary">carB</name>
    <name evidence="17" type="ORF">FVW20_05495</name>
</gene>
<dbReference type="RefSeq" id="WP_196608634.1">
    <property type="nucleotide sequence ID" value="NZ_VRYY01000117.1"/>
</dbReference>
<keyword evidence="6" id="KW-0479">Metal-binding</keyword>
<dbReference type="NCBIfam" id="NF003671">
    <property type="entry name" value="PRK05294.1"/>
    <property type="match status" value="1"/>
</dbReference>
<evidence type="ECO:0000256" key="9">
    <source>
        <dbReference type="ARBA" id="ARBA00022840"/>
    </source>
</evidence>
<feature type="binding site" evidence="14">
    <location>
        <position position="845"/>
    </location>
    <ligand>
        <name>Mn(2+)</name>
        <dbReference type="ChEBI" id="CHEBI:29035"/>
        <label>3</label>
    </ligand>
</feature>
<comment type="catalytic activity">
    <reaction evidence="13 14">
        <text>hydrogencarbonate + NH4(+) + 2 ATP = carbamoyl phosphate + 2 ADP + phosphate + 2 H(+)</text>
        <dbReference type="Rhea" id="RHEA:18029"/>
        <dbReference type="ChEBI" id="CHEBI:15378"/>
        <dbReference type="ChEBI" id="CHEBI:17544"/>
        <dbReference type="ChEBI" id="CHEBI:28938"/>
        <dbReference type="ChEBI" id="CHEBI:30616"/>
        <dbReference type="ChEBI" id="CHEBI:43474"/>
        <dbReference type="ChEBI" id="CHEBI:58228"/>
        <dbReference type="ChEBI" id="CHEBI:456216"/>
        <dbReference type="EC" id="6.3.4.16"/>
    </reaction>
</comment>
<keyword evidence="9 14" id="KW-0067">ATP-binding</keyword>
<evidence type="ECO:0000256" key="4">
    <source>
        <dbReference type="ARBA" id="ARBA00022598"/>
    </source>
</evidence>
<feature type="binding site" evidence="14">
    <location>
        <position position="210"/>
    </location>
    <ligand>
        <name>ATP</name>
        <dbReference type="ChEBI" id="CHEBI:30616"/>
        <label>1</label>
    </ligand>
</feature>
<dbReference type="InterPro" id="IPR005483">
    <property type="entry name" value="CPSase_dom"/>
</dbReference>
<dbReference type="HAMAP" id="MF_01210_A">
    <property type="entry name" value="CPSase_L_chain_A"/>
    <property type="match status" value="1"/>
</dbReference>
<evidence type="ECO:0000256" key="3">
    <source>
        <dbReference type="ARBA" id="ARBA00022571"/>
    </source>
</evidence>
<dbReference type="Gene3D" id="3.30.470.20">
    <property type="entry name" value="ATP-grasp fold, B domain"/>
    <property type="match status" value="2"/>
</dbReference>
<feature type="binding site" evidence="14">
    <location>
        <position position="845"/>
    </location>
    <ligand>
        <name>Mg(2+)</name>
        <dbReference type="ChEBI" id="CHEBI:18420"/>
        <label>4</label>
    </ligand>
</feature>
<keyword evidence="8 14" id="KW-0547">Nucleotide-binding</keyword>
<feature type="binding site" evidence="14">
    <location>
        <position position="833"/>
    </location>
    <ligand>
        <name>Mn(2+)</name>
        <dbReference type="ChEBI" id="CHEBI:29035"/>
        <label>3</label>
    </ligand>
</feature>
<dbReference type="InterPro" id="IPR006275">
    <property type="entry name" value="CPSase_lsu"/>
</dbReference>
<comment type="pathway">
    <text evidence="1 14">Amino-acid biosynthesis; L-arginine biosynthesis; carbamoyl phosphate from bicarbonate: step 1/1.</text>
</comment>
<feature type="binding site" evidence="14">
    <location>
        <position position="299"/>
    </location>
    <ligand>
        <name>ATP</name>
        <dbReference type="ChEBI" id="CHEBI:30616"/>
        <label>1</label>
    </ligand>
</feature>
<comment type="domain">
    <text evidence="14">The large subunit is composed of 2 ATP-grasp domains that are involved in binding the 2 ATP molecules needed for carbamoyl phosphate synthesis. The N-terminal ATP-grasp domain (referred to as the carboxyphosphate synthetic component) catalyzes the ATP-dependent phosphorylation of hydrogencarbonate to carboxyphosphate and the subsequent nucleophilic attack by ammonia to form a carbamate intermediate. The C-terminal ATP-grasp domain (referred to as the carbamoyl phosphate synthetic component) then catalyzes the phosphorylation of carbamate with the second ATP to form the end product carbamoyl phosphate. The reactive and unstable enzyme intermediates are sequentially channeled from one active site to the next through the interior of the protein over a distance of at least 96 A.</text>
</comment>
<dbReference type="Pfam" id="PF02787">
    <property type="entry name" value="CPSase_L_D3"/>
    <property type="match status" value="1"/>
</dbReference>
<dbReference type="Pfam" id="PF02786">
    <property type="entry name" value="CPSase_L_D2"/>
    <property type="match status" value="2"/>
</dbReference>
<dbReference type="PROSITE" id="PS51257">
    <property type="entry name" value="PROKAR_LIPOPROTEIN"/>
    <property type="match status" value="1"/>
</dbReference>
<evidence type="ECO:0000256" key="10">
    <source>
        <dbReference type="ARBA" id="ARBA00022842"/>
    </source>
</evidence>
<feature type="region of interest" description="Carboxyphosphate synthetic domain" evidence="14">
    <location>
        <begin position="1"/>
        <end position="402"/>
    </location>
</feature>
<feature type="binding site" evidence="14">
    <location>
        <position position="176"/>
    </location>
    <ligand>
        <name>ATP</name>
        <dbReference type="ChEBI" id="CHEBI:30616"/>
        <label>1</label>
    </ligand>
</feature>
<feature type="domain" description="MGS-like" evidence="16">
    <location>
        <begin position="941"/>
        <end position="1078"/>
    </location>
</feature>
<keyword evidence="18" id="KW-1185">Reference proteome</keyword>
<dbReference type="SUPFAM" id="SSF56059">
    <property type="entry name" value="Glutathione synthetase ATP-binding domain-like"/>
    <property type="match status" value="2"/>
</dbReference>
<dbReference type="NCBIfam" id="TIGR01369">
    <property type="entry name" value="CPSaseII_lrg"/>
    <property type="match status" value="1"/>
</dbReference>
<evidence type="ECO:0000256" key="14">
    <source>
        <dbReference type="HAMAP-Rule" id="MF_01210"/>
    </source>
</evidence>
<dbReference type="Proteomes" id="UP001194469">
    <property type="component" value="Unassembled WGS sequence"/>
</dbReference>
<dbReference type="InterPro" id="IPR016185">
    <property type="entry name" value="PreATP-grasp_dom_sf"/>
</dbReference>
<dbReference type="InterPro" id="IPR036897">
    <property type="entry name" value="CarbamoylP_synth_lsu_oligo_sf"/>
</dbReference>
<feature type="binding site" evidence="14">
    <location>
        <position position="845"/>
    </location>
    <ligand>
        <name>Mg(2+)</name>
        <dbReference type="ChEBI" id="CHEBI:18420"/>
        <label>3</label>
    </ligand>
</feature>
<feature type="binding site" evidence="14">
    <location>
        <position position="765"/>
    </location>
    <ligand>
        <name>ATP</name>
        <dbReference type="ChEBI" id="CHEBI:30616"/>
        <label>2</label>
    </ligand>
</feature>
<dbReference type="Gene3D" id="3.40.50.20">
    <property type="match status" value="2"/>
</dbReference>
<comment type="caution">
    <text evidence="14">Lacks conserved residue(s) required for the propagation of feature annotation.</text>
</comment>
<feature type="binding site" evidence="14">
    <location>
        <position position="793"/>
    </location>
    <ligand>
        <name>ATP</name>
        <dbReference type="ChEBI" id="CHEBI:30616"/>
        <label>2</label>
    </ligand>
</feature>
<feature type="binding site" evidence="14">
    <location>
        <position position="169"/>
    </location>
    <ligand>
        <name>ATP</name>
        <dbReference type="ChEBI" id="CHEBI:30616"/>
        <label>1</label>
    </ligand>
</feature>
<dbReference type="EMBL" id="VRYY01000117">
    <property type="protein sequence ID" value="MBG3876496.1"/>
    <property type="molecule type" value="Genomic_DNA"/>
</dbReference>
<evidence type="ECO:0000256" key="6">
    <source>
        <dbReference type="ARBA" id="ARBA00022723"/>
    </source>
</evidence>
<keyword evidence="3 14" id="KW-0055">Arginine biosynthesis</keyword>
<evidence type="ECO:0000256" key="5">
    <source>
        <dbReference type="ARBA" id="ARBA00022605"/>
    </source>
</evidence>
<reference evidence="17 18" key="1">
    <citation type="submission" date="2019-08" db="EMBL/GenBank/DDBJ databases">
        <authorList>
            <person name="Luo N."/>
        </authorList>
    </citation>
    <scope>NUCLEOTIDE SEQUENCE [LARGE SCALE GENOMIC DNA]</scope>
    <source>
        <strain evidence="17 18">NCIMB 9442</strain>
    </source>
</reference>
<dbReference type="InterPro" id="IPR005480">
    <property type="entry name" value="CPSase_lsu_oligo"/>
</dbReference>
<dbReference type="SMART" id="SM01096">
    <property type="entry name" value="CPSase_L_D3"/>
    <property type="match status" value="1"/>
</dbReference>
<evidence type="ECO:0000259" key="15">
    <source>
        <dbReference type="PROSITE" id="PS50975"/>
    </source>
</evidence>
<feature type="binding site" evidence="14">
    <location>
        <position position="243"/>
    </location>
    <ligand>
        <name>ATP</name>
        <dbReference type="ChEBI" id="CHEBI:30616"/>
        <label>1</label>
    </ligand>
</feature>
<evidence type="ECO:0000256" key="1">
    <source>
        <dbReference type="ARBA" id="ARBA00005077"/>
    </source>
</evidence>
<feature type="binding site" evidence="14">
    <location>
        <position position="758"/>
    </location>
    <ligand>
        <name>ATP</name>
        <dbReference type="ChEBI" id="CHEBI:30616"/>
        <label>2</label>
    </ligand>
</feature>
<feature type="binding site" evidence="14">
    <location>
        <position position="285"/>
    </location>
    <ligand>
        <name>Mg(2+)</name>
        <dbReference type="ChEBI" id="CHEBI:18420"/>
        <label>1</label>
    </ligand>
</feature>
<dbReference type="Gene3D" id="1.10.1030.10">
    <property type="entry name" value="Carbamoyl-phosphate synthetase, large subunit oligomerisation domain"/>
    <property type="match status" value="1"/>
</dbReference>
<feature type="binding site" evidence="14">
    <location>
        <position position="299"/>
    </location>
    <ligand>
        <name>Mn(2+)</name>
        <dbReference type="ChEBI" id="CHEBI:29035"/>
        <label>2</label>
    </ligand>
</feature>
<comment type="subunit">
    <text evidence="14">Composed of two chains; the small (or glutamine) chain promotes the hydrolysis of glutamine to ammonia, which is used by the large (or ammonia) chain to synthesize carbamoyl phosphate. Tetramer of heterodimers (alpha,beta)4.</text>
</comment>
<feature type="binding site" evidence="14">
    <location>
        <position position="285"/>
    </location>
    <ligand>
        <name>Mn(2+)</name>
        <dbReference type="ChEBI" id="CHEBI:29035"/>
        <label>1</label>
    </ligand>
</feature>
<feature type="binding site" evidence="14">
    <location>
        <position position="299"/>
    </location>
    <ligand>
        <name>Mg(2+)</name>
        <dbReference type="ChEBI" id="CHEBI:18420"/>
        <label>2</label>
    </ligand>
</feature>
<keyword evidence="10" id="KW-0460">Magnesium</keyword>
<evidence type="ECO:0000256" key="11">
    <source>
        <dbReference type="ARBA" id="ARBA00022975"/>
    </source>
</evidence>
<dbReference type="EC" id="6.3.4.16" evidence="14"/>
<dbReference type="PRINTS" id="PR00098">
    <property type="entry name" value="CPSASE"/>
</dbReference>
<keyword evidence="4 14" id="KW-0436">Ligase</keyword>
<name>A0ABS0J3F2_9BACT</name>
<dbReference type="HAMAP" id="MF_01210_B">
    <property type="entry name" value="CPSase_L_chain_B"/>
    <property type="match status" value="1"/>
</dbReference>
<dbReference type="GO" id="GO:0004088">
    <property type="term" value="F:carbamoyl-phosphate synthase (glutamine-hydrolyzing) activity"/>
    <property type="evidence" value="ECO:0007669"/>
    <property type="project" value="UniProtKB-EC"/>
</dbReference>
<feature type="binding site" evidence="14">
    <location>
        <position position="208"/>
    </location>
    <ligand>
        <name>ATP</name>
        <dbReference type="ChEBI" id="CHEBI:30616"/>
        <label>1</label>
    </ligand>
</feature>
<feature type="binding site" evidence="14">
    <location>
        <position position="845"/>
    </location>
    <ligand>
        <name>ATP</name>
        <dbReference type="ChEBI" id="CHEBI:30616"/>
        <label>2</label>
    </ligand>
</feature>
<feature type="binding site" evidence="14">
    <location>
        <position position="719"/>
    </location>
    <ligand>
        <name>ATP</name>
        <dbReference type="ChEBI" id="CHEBI:30616"/>
        <label>2</label>
    </ligand>
</feature>
<evidence type="ECO:0000259" key="16">
    <source>
        <dbReference type="PROSITE" id="PS51855"/>
    </source>
</evidence>
<feature type="binding site" evidence="14">
    <location>
        <position position="175"/>
    </location>
    <ligand>
        <name>ATP</name>
        <dbReference type="ChEBI" id="CHEBI:30616"/>
        <label>1</label>
    </ligand>
</feature>
<feature type="binding site" evidence="14">
    <location>
        <position position="215"/>
    </location>
    <ligand>
        <name>ATP</name>
        <dbReference type="ChEBI" id="CHEBI:30616"/>
        <label>1</label>
    </ligand>
</feature>
<comment type="function">
    <text evidence="14">Large subunit of the glutamine-dependent carbamoyl phosphate synthetase (CPSase). CPSase catalyzes the formation of carbamoyl phosphate from the ammonia moiety of glutamine, carbonate, and phosphate donated by ATP, constituting the first step of 2 biosynthetic pathways, one leading to arginine and/or urea and the other to pyrimidine nucleotides. The large subunit (synthetase) binds the substrates ammonia (free or transferred from glutamine from the small subunit), hydrogencarbonate and ATP and carries out an ATP-coupled ligase reaction, activating hydrogencarbonate by forming carboxy phosphate which reacts with ammonia to form carbamoyl phosphate.</text>
</comment>
<feature type="binding site" evidence="14">
    <location>
        <position position="792"/>
    </location>
    <ligand>
        <name>ATP</name>
        <dbReference type="ChEBI" id="CHEBI:30616"/>
        <label>2</label>
    </ligand>
</feature>
<proteinExistence type="inferred from homology"/>
<feature type="binding site" evidence="14">
    <location>
        <position position="129"/>
    </location>
    <ligand>
        <name>ATP</name>
        <dbReference type="ChEBI" id="CHEBI:30616"/>
        <label>1</label>
    </ligand>
</feature>
<comment type="similarity">
    <text evidence="2 14">Belongs to the CarB family.</text>
</comment>
<keyword evidence="5 14" id="KW-0028">Amino-acid biosynthesis</keyword>
<feature type="binding site" evidence="14">
    <location>
        <position position="833"/>
    </location>
    <ligand>
        <name>ATP</name>
        <dbReference type="ChEBI" id="CHEBI:30616"/>
        <label>2</label>
    </ligand>
</feature>
<dbReference type="PROSITE" id="PS50975">
    <property type="entry name" value="ATP_GRASP"/>
    <property type="match status" value="2"/>
</dbReference>
<feature type="region of interest" description="Allosteric domain" evidence="14">
    <location>
        <begin position="941"/>
        <end position="1078"/>
    </location>
</feature>
<feature type="binding site" evidence="14">
    <location>
        <position position="845"/>
    </location>
    <ligand>
        <name>Mn(2+)</name>
        <dbReference type="ChEBI" id="CHEBI:29035"/>
        <label>4</label>
    </ligand>
</feature>
<dbReference type="CDD" id="cd01424">
    <property type="entry name" value="MGS_CPS_II"/>
    <property type="match status" value="1"/>
</dbReference>
<organism evidence="17 18">
    <name type="scientific">Nitratidesulfovibrio oxamicus</name>
    <dbReference type="NCBI Taxonomy" id="32016"/>
    <lineage>
        <taxon>Bacteria</taxon>
        <taxon>Pseudomonadati</taxon>
        <taxon>Thermodesulfobacteriota</taxon>
        <taxon>Desulfovibrionia</taxon>
        <taxon>Desulfovibrionales</taxon>
        <taxon>Desulfovibrionaceae</taxon>
        <taxon>Nitratidesulfovibrio</taxon>
    </lineage>
</organism>
<dbReference type="InterPro" id="IPR005479">
    <property type="entry name" value="CPAse_ATP-bd"/>
</dbReference>